<sequence length="269" mass="30630">MKKLIAVDVDGTLIKSNHELTERTKKTLIEAQKQGHRLVISSGRAPKGVEHLYKELEMDKYSGYICNFNGGLVTNVMNGEVLINHTLDPEKMKEMLKFSKDLDIEYVIYYDNCVYAYTLDMPYLEDILSKSFMPLIFRKNLTEDIDFVPNNILFSQDESRIKEPAMKIKEKFDEYFEFVFSEPFYFEAMAKNISKGATLMELAEKIGVEAEDVVAFGDQNNDHTMIALAGTGVAMGNAVDSIKEIADYVTLTNNEDGVADYVEKFILEK</sequence>
<dbReference type="OrthoDB" id="9781413at2"/>
<dbReference type="InterPro" id="IPR006379">
    <property type="entry name" value="HAD-SF_hydro_IIB"/>
</dbReference>
<dbReference type="SFLD" id="SFLDS00003">
    <property type="entry name" value="Haloacid_Dehalogenase"/>
    <property type="match status" value="1"/>
</dbReference>
<dbReference type="STRING" id="883114.HMPREF9709_01407"/>
<dbReference type="SUPFAM" id="SSF56784">
    <property type="entry name" value="HAD-like"/>
    <property type="match status" value="1"/>
</dbReference>
<protein>
    <submittedName>
        <fullName evidence="1">Cof-like hydrolase</fullName>
    </submittedName>
</protein>
<dbReference type="RefSeq" id="WP_005398922.1">
    <property type="nucleotide sequence ID" value="NZ_JH601088.1"/>
</dbReference>
<dbReference type="PANTHER" id="PTHR10000:SF8">
    <property type="entry name" value="HAD SUPERFAMILY HYDROLASE-LIKE, TYPE 3"/>
    <property type="match status" value="1"/>
</dbReference>
<dbReference type="GeneID" id="96999367"/>
<reference evidence="1 2" key="1">
    <citation type="submission" date="2012-01" db="EMBL/GenBank/DDBJ databases">
        <title>The Genome Sequence of Helcococcus kunzii ATCC 51366.</title>
        <authorList>
            <consortium name="The Broad Institute Genome Sequencing Platform"/>
            <person name="Earl A."/>
            <person name="Ward D."/>
            <person name="Feldgarden M."/>
            <person name="Gevers D."/>
            <person name="Huys G."/>
            <person name="Young S.K."/>
            <person name="Zeng Q."/>
            <person name="Gargeya S."/>
            <person name="Fitzgerald M."/>
            <person name="Haas B."/>
            <person name="Abouelleil A."/>
            <person name="Alvarado L."/>
            <person name="Arachchi H.M."/>
            <person name="Berlin A."/>
            <person name="Chapman S.B."/>
            <person name="Gearin G."/>
            <person name="Goldberg J."/>
            <person name="Griggs A."/>
            <person name="Gujja S."/>
            <person name="Hansen M."/>
            <person name="Heiman D."/>
            <person name="Howarth C."/>
            <person name="Larimer J."/>
            <person name="Lui A."/>
            <person name="MacDonald P.J.P."/>
            <person name="McCowen C."/>
            <person name="Montmayeur A."/>
            <person name="Murphy C."/>
            <person name="Neiman D."/>
            <person name="Pearson M."/>
            <person name="Priest M."/>
            <person name="Roberts A."/>
            <person name="Saif S."/>
            <person name="Shea T."/>
            <person name="Sisk P."/>
            <person name="Stolte C."/>
            <person name="Sykes S."/>
            <person name="Wortman J."/>
            <person name="Nusbaum C."/>
            <person name="Birren B."/>
        </authorList>
    </citation>
    <scope>NUCLEOTIDE SEQUENCE [LARGE SCALE GENOMIC DNA]</scope>
    <source>
        <strain evidence="1 2">ATCC 51366</strain>
    </source>
</reference>
<keyword evidence="2" id="KW-1185">Reference proteome</keyword>
<keyword evidence="1" id="KW-0378">Hydrolase</keyword>
<evidence type="ECO:0000313" key="1">
    <source>
        <dbReference type="EMBL" id="EHR32676.1"/>
    </source>
</evidence>
<dbReference type="GO" id="GO:0000287">
    <property type="term" value="F:magnesium ion binding"/>
    <property type="evidence" value="ECO:0007669"/>
    <property type="project" value="TreeGrafter"/>
</dbReference>
<dbReference type="CDD" id="cd07516">
    <property type="entry name" value="HAD_Pase"/>
    <property type="match status" value="1"/>
</dbReference>
<dbReference type="InterPro" id="IPR023214">
    <property type="entry name" value="HAD_sf"/>
</dbReference>
<dbReference type="SFLD" id="SFLDG01140">
    <property type="entry name" value="C2.B:_Phosphomannomutase_and_P"/>
    <property type="match status" value="1"/>
</dbReference>
<dbReference type="Pfam" id="PF08282">
    <property type="entry name" value="Hydrolase_3"/>
    <property type="match status" value="1"/>
</dbReference>
<comment type="caution">
    <text evidence="1">The sequence shown here is derived from an EMBL/GenBank/DDBJ whole genome shotgun (WGS) entry which is preliminary data.</text>
</comment>
<name>H3NPZ6_9FIRM</name>
<evidence type="ECO:0000313" key="2">
    <source>
        <dbReference type="Proteomes" id="UP000004191"/>
    </source>
</evidence>
<dbReference type="EMBL" id="AGEI01000025">
    <property type="protein sequence ID" value="EHR32676.1"/>
    <property type="molecule type" value="Genomic_DNA"/>
</dbReference>
<dbReference type="GO" id="GO:0016791">
    <property type="term" value="F:phosphatase activity"/>
    <property type="evidence" value="ECO:0007669"/>
    <property type="project" value="TreeGrafter"/>
</dbReference>
<dbReference type="GO" id="GO:0005829">
    <property type="term" value="C:cytosol"/>
    <property type="evidence" value="ECO:0007669"/>
    <property type="project" value="TreeGrafter"/>
</dbReference>
<dbReference type="NCBIfam" id="TIGR01484">
    <property type="entry name" value="HAD-SF-IIB"/>
    <property type="match status" value="1"/>
</dbReference>
<gene>
    <name evidence="1" type="ORF">HMPREF9709_01407</name>
</gene>
<dbReference type="SFLD" id="SFLDG01144">
    <property type="entry name" value="C2.B.4:_PGP_Like"/>
    <property type="match status" value="1"/>
</dbReference>
<dbReference type="Gene3D" id="3.30.1240.10">
    <property type="match status" value="1"/>
</dbReference>
<dbReference type="PANTHER" id="PTHR10000">
    <property type="entry name" value="PHOSPHOSERINE PHOSPHATASE"/>
    <property type="match status" value="1"/>
</dbReference>
<dbReference type="InterPro" id="IPR000150">
    <property type="entry name" value="Cof"/>
</dbReference>
<dbReference type="eggNOG" id="COG0561">
    <property type="taxonomic scope" value="Bacteria"/>
</dbReference>
<dbReference type="NCBIfam" id="TIGR00099">
    <property type="entry name" value="Cof-subfamily"/>
    <property type="match status" value="1"/>
</dbReference>
<dbReference type="PROSITE" id="PS01229">
    <property type="entry name" value="COF_2"/>
    <property type="match status" value="1"/>
</dbReference>
<dbReference type="Proteomes" id="UP000004191">
    <property type="component" value="Unassembled WGS sequence"/>
</dbReference>
<dbReference type="AlphaFoldDB" id="H3NPZ6"/>
<dbReference type="Gene3D" id="3.40.50.1000">
    <property type="entry name" value="HAD superfamily/HAD-like"/>
    <property type="match status" value="1"/>
</dbReference>
<dbReference type="InterPro" id="IPR036412">
    <property type="entry name" value="HAD-like_sf"/>
</dbReference>
<accession>H3NPZ6</accession>
<dbReference type="HOGENOM" id="CLU_044146_0_1_9"/>
<organism evidence="1 2">
    <name type="scientific">Helcococcus kunzii ATCC 51366</name>
    <dbReference type="NCBI Taxonomy" id="883114"/>
    <lineage>
        <taxon>Bacteria</taxon>
        <taxon>Bacillati</taxon>
        <taxon>Bacillota</taxon>
        <taxon>Tissierellia</taxon>
        <taxon>Tissierellales</taxon>
        <taxon>Peptoniphilaceae</taxon>
        <taxon>Helcococcus</taxon>
    </lineage>
</organism>
<proteinExistence type="predicted"/>